<feature type="compositionally biased region" description="Basic and acidic residues" evidence="1">
    <location>
        <begin position="56"/>
        <end position="75"/>
    </location>
</feature>
<dbReference type="AlphaFoldDB" id="A0A9N9ZZ63"/>
<evidence type="ECO:0000313" key="3">
    <source>
        <dbReference type="Proteomes" id="UP001152759"/>
    </source>
</evidence>
<gene>
    <name evidence="2" type="ORF">BEMITA_LOCUS390</name>
</gene>
<reference evidence="2" key="1">
    <citation type="submission" date="2021-12" db="EMBL/GenBank/DDBJ databases">
        <authorList>
            <person name="King R."/>
        </authorList>
    </citation>
    <scope>NUCLEOTIDE SEQUENCE</scope>
</reference>
<organism evidence="2 3">
    <name type="scientific">Bemisia tabaci</name>
    <name type="common">Sweetpotato whitefly</name>
    <name type="synonym">Aleurodes tabaci</name>
    <dbReference type="NCBI Taxonomy" id="7038"/>
    <lineage>
        <taxon>Eukaryota</taxon>
        <taxon>Metazoa</taxon>
        <taxon>Ecdysozoa</taxon>
        <taxon>Arthropoda</taxon>
        <taxon>Hexapoda</taxon>
        <taxon>Insecta</taxon>
        <taxon>Pterygota</taxon>
        <taxon>Neoptera</taxon>
        <taxon>Paraneoptera</taxon>
        <taxon>Hemiptera</taxon>
        <taxon>Sternorrhyncha</taxon>
        <taxon>Aleyrodoidea</taxon>
        <taxon>Aleyrodidae</taxon>
        <taxon>Aleyrodinae</taxon>
        <taxon>Bemisia</taxon>
    </lineage>
</organism>
<feature type="region of interest" description="Disordered" evidence="1">
    <location>
        <begin position="44"/>
        <end position="91"/>
    </location>
</feature>
<dbReference type="Proteomes" id="UP001152759">
    <property type="component" value="Chromosome 1"/>
</dbReference>
<protein>
    <submittedName>
        <fullName evidence="2">Uncharacterized protein</fullName>
    </submittedName>
</protein>
<accession>A0A9N9ZZ63</accession>
<evidence type="ECO:0000256" key="1">
    <source>
        <dbReference type="SAM" id="MobiDB-lite"/>
    </source>
</evidence>
<keyword evidence="3" id="KW-1185">Reference proteome</keyword>
<proteinExistence type="predicted"/>
<evidence type="ECO:0000313" key="2">
    <source>
        <dbReference type="EMBL" id="CAH0380665.1"/>
    </source>
</evidence>
<name>A0A9N9ZZ63_BEMTA</name>
<sequence length="91" mass="10303">MLKLNSLKYIHTGSDSDVLENKLNWKVASGVWIEMAALDSLEDTYTNSGGEEEFNESDRRHSSENKANHETRELEPPLSPPRPKKMTETGN</sequence>
<dbReference type="EMBL" id="OU963862">
    <property type="protein sequence ID" value="CAH0380665.1"/>
    <property type="molecule type" value="Genomic_DNA"/>
</dbReference>